<dbReference type="SMART" id="SM00382">
    <property type="entry name" value="AAA"/>
    <property type="match status" value="1"/>
</dbReference>
<accession>A0ABN2NQ96</accession>
<evidence type="ECO:0000259" key="2">
    <source>
        <dbReference type="SMART" id="SM00382"/>
    </source>
</evidence>
<comment type="caution">
    <text evidence="3">The sequence shown here is derived from an EMBL/GenBank/DDBJ whole genome shotgun (WGS) entry which is preliminary data.</text>
</comment>
<evidence type="ECO:0000313" key="4">
    <source>
        <dbReference type="Proteomes" id="UP001501303"/>
    </source>
</evidence>
<dbReference type="InterPro" id="IPR003593">
    <property type="entry name" value="AAA+_ATPase"/>
</dbReference>
<sequence length="491" mass="51452">MPLARVVLRGLVRLMSAARQWWPQSTGRRGPVLGAAAAAAVAAWVVPYGVLIAAAGLTAAAWWAGRADSGETEGTAQGPDARECERLRVIHDALAAVFSAPPDWPVEDRLHAHGEDCQKCIAEFRFGAEGRLTALRLRYPAYFADGDSGQRERVEQVLAAKLGREREVRFRWEEERNEVCVTVAEELPTGWCVQRFVTAPGEVVLGFTDAGAVDRTLPVDTGDGSAVDAAAVVWRTGVRSQFPHLLVAGLPGSGATSLLRCVALQALRAGQVLLIDGSGTGEYACFAGRRGVVAVESAPGAAVAALEWAARETERRLLDAGAAGGRERVREGRALWIVVDRPGLLGHLAELEGAAAPRELLEVPLRYGRAAGVTVVLAEHIGELESLGAAVLTCARARVVLGPAPPSRVQEILGVPAGGTPAAEWPAGRGWARVGGGRALRIQTPAAPDPDDRAAGDPQRRAVLELLPPSAVCGGPEGEPDGEGAGSVQAI</sequence>
<name>A0ABN2NQ96_9ACTN</name>
<gene>
    <name evidence="3" type="ORF">GCM10009716_00320</name>
</gene>
<feature type="region of interest" description="Disordered" evidence="1">
    <location>
        <begin position="468"/>
        <end position="491"/>
    </location>
</feature>
<dbReference type="EMBL" id="BAAAMJ010000001">
    <property type="protein sequence ID" value="GAA1894407.1"/>
    <property type="molecule type" value="Genomic_DNA"/>
</dbReference>
<protein>
    <submittedName>
        <fullName evidence="3">Membrane protein</fullName>
    </submittedName>
</protein>
<proteinExistence type="predicted"/>
<dbReference type="InterPro" id="IPR027417">
    <property type="entry name" value="P-loop_NTPase"/>
</dbReference>
<reference evidence="3 4" key="1">
    <citation type="journal article" date="2019" name="Int. J. Syst. Evol. Microbiol.">
        <title>The Global Catalogue of Microorganisms (GCM) 10K type strain sequencing project: providing services to taxonomists for standard genome sequencing and annotation.</title>
        <authorList>
            <consortium name="The Broad Institute Genomics Platform"/>
            <consortium name="The Broad Institute Genome Sequencing Center for Infectious Disease"/>
            <person name="Wu L."/>
            <person name="Ma J."/>
        </authorList>
    </citation>
    <scope>NUCLEOTIDE SEQUENCE [LARGE SCALE GENOMIC DNA]</scope>
    <source>
        <strain evidence="3 4">JCM 13581</strain>
    </source>
</reference>
<evidence type="ECO:0000256" key="1">
    <source>
        <dbReference type="SAM" id="MobiDB-lite"/>
    </source>
</evidence>
<evidence type="ECO:0000313" key="3">
    <source>
        <dbReference type="EMBL" id="GAA1894407.1"/>
    </source>
</evidence>
<dbReference type="Proteomes" id="UP001501303">
    <property type="component" value="Unassembled WGS sequence"/>
</dbReference>
<dbReference type="SUPFAM" id="SSF52540">
    <property type="entry name" value="P-loop containing nucleoside triphosphate hydrolases"/>
    <property type="match status" value="1"/>
</dbReference>
<dbReference type="Gene3D" id="3.40.50.300">
    <property type="entry name" value="P-loop containing nucleotide triphosphate hydrolases"/>
    <property type="match status" value="1"/>
</dbReference>
<feature type="domain" description="AAA+ ATPase" evidence="2">
    <location>
        <begin position="241"/>
        <end position="405"/>
    </location>
</feature>
<keyword evidence="4" id="KW-1185">Reference proteome</keyword>
<dbReference type="RefSeq" id="WP_344257741.1">
    <property type="nucleotide sequence ID" value="NZ_BAAAMJ010000001.1"/>
</dbReference>
<organism evidence="3 4">
    <name type="scientific">Streptomyces sodiiphilus</name>
    <dbReference type="NCBI Taxonomy" id="226217"/>
    <lineage>
        <taxon>Bacteria</taxon>
        <taxon>Bacillati</taxon>
        <taxon>Actinomycetota</taxon>
        <taxon>Actinomycetes</taxon>
        <taxon>Kitasatosporales</taxon>
        <taxon>Streptomycetaceae</taxon>
        <taxon>Streptomyces</taxon>
    </lineage>
</organism>